<evidence type="ECO:0000256" key="4">
    <source>
        <dbReference type="ARBA" id="ARBA00023163"/>
    </source>
</evidence>
<dbReference type="Pfam" id="PF02311">
    <property type="entry name" value="AraC_binding"/>
    <property type="match status" value="1"/>
</dbReference>
<dbReference type="InterPro" id="IPR050204">
    <property type="entry name" value="AraC_XylS_family_regulators"/>
</dbReference>
<protein>
    <submittedName>
        <fullName evidence="6">AraC family transcriptional regulator</fullName>
    </submittedName>
</protein>
<sequence>MVQAEFWRSDALPFLESRRACRTVSCYKPHSHDAVSIGAVDEGRSVFTGAPEGPVQLTAKNLVVIPAYRVHACNPVEGRWSYQMLHVDEAWLEGSLPELGMGADRPVRVIDEPGRYAAFCHLNEVLFSDVDLREKEELLVTVLDEILTAPAHIIGGARVGEADLAIIAPILEHLRTSNMQVSLGDLVRDTGLSRFQLVRRFRVVTGLPPLAWQINERIIRARSRLRAGCGLAEVSNDLGFADQSHFHRIFTSRTGVTPGEYRAGAAR</sequence>
<keyword evidence="1" id="KW-0805">Transcription regulation</keyword>
<dbReference type="InterPro" id="IPR037923">
    <property type="entry name" value="HTH-like"/>
</dbReference>
<reference evidence="6 7" key="1">
    <citation type="submission" date="2024-06" db="EMBL/GenBank/DDBJ databases">
        <title>The Natural Products Discovery Center: Release of the First 8490 Sequenced Strains for Exploring Actinobacteria Biosynthetic Diversity.</title>
        <authorList>
            <person name="Kalkreuter E."/>
            <person name="Kautsar S.A."/>
            <person name="Yang D."/>
            <person name="Bader C.D."/>
            <person name="Teijaro C.N."/>
            <person name="Fluegel L."/>
            <person name="Davis C.M."/>
            <person name="Simpson J.R."/>
            <person name="Lauterbach L."/>
            <person name="Steele A.D."/>
            <person name="Gui C."/>
            <person name="Meng S."/>
            <person name="Li G."/>
            <person name="Viehrig K."/>
            <person name="Ye F."/>
            <person name="Su P."/>
            <person name="Kiefer A.F."/>
            <person name="Nichols A."/>
            <person name="Cepeda A.J."/>
            <person name="Yan W."/>
            <person name="Fan B."/>
            <person name="Jiang Y."/>
            <person name="Adhikari A."/>
            <person name="Zheng C.-J."/>
            <person name="Schuster L."/>
            <person name="Cowan T.M."/>
            <person name="Smanski M.J."/>
            <person name="Chevrette M.G."/>
            <person name="De Carvalho L.P.S."/>
            <person name="Shen B."/>
        </authorList>
    </citation>
    <scope>NUCLEOTIDE SEQUENCE [LARGE SCALE GENOMIC DNA]</scope>
    <source>
        <strain evidence="6 7">NPDC019708</strain>
    </source>
</reference>
<dbReference type="InterPro" id="IPR020449">
    <property type="entry name" value="Tscrpt_reg_AraC-type_HTH"/>
</dbReference>
<evidence type="ECO:0000256" key="2">
    <source>
        <dbReference type="ARBA" id="ARBA00023125"/>
    </source>
</evidence>
<dbReference type="PANTHER" id="PTHR46796">
    <property type="entry name" value="HTH-TYPE TRANSCRIPTIONAL ACTIVATOR RHAS-RELATED"/>
    <property type="match status" value="1"/>
</dbReference>
<evidence type="ECO:0000313" key="7">
    <source>
        <dbReference type="Proteomes" id="UP001550628"/>
    </source>
</evidence>
<dbReference type="RefSeq" id="WP_356958958.1">
    <property type="nucleotide sequence ID" value="NZ_JBEYBD010000021.1"/>
</dbReference>
<evidence type="ECO:0000259" key="5">
    <source>
        <dbReference type="PROSITE" id="PS01124"/>
    </source>
</evidence>
<organism evidence="6 7">
    <name type="scientific">Nocardia rhamnosiphila</name>
    <dbReference type="NCBI Taxonomy" id="426716"/>
    <lineage>
        <taxon>Bacteria</taxon>
        <taxon>Bacillati</taxon>
        <taxon>Actinomycetota</taxon>
        <taxon>Actinomycetes</taxon>
        <taxon>Mycobacteriales</taxon>
        <taxon>Nocardiaceae</taxon>
        <taxon>Nocardia</taxon>
    </lineage>
</organism>
<dbReference type="EMBL" id="JBEYBF010000058">
    <property type="protein sequence ID" value="MEU1957225.1"/>
    <property type="molecule type" value="Genomic_DNA"/>
</dbReference>
<keyword evidence="4" id="KW-0804">Transcription</keyword>
<dbReference type="PRINTS" id="PR00032">
    <property type="entry name" value="HTHARAC"/>
</dbReference>
<dbReference type="SUPFAM" id="SSF51215">
    <property type="entry name" value="Regulatory protein AraC"/>
    <property type="match status" value="1"/>
</dbReference>
<dbReference type="Proteomes" id="UP001550628">
    <property type="component" value="Unassembled WGS sequence"/>
</dbReference>
<dbReference type="SUPFAM" id="SSF46689">
    <property type="entry name" value="Homeodomain-like"/>
    <property type="match status" value="1"/>
</dbReference>
<keyword evidence="3" id="KW-0010">Activator</keyword>
<evidence type="ECO:0000256" key="3">
    <source>
        <dbReference type="ARBA" id="ARBA00023159"/>
    </source>
</evidence>
<dbReference type="InterPro" id="IPR018062">
    <property type="entry name" value="HTH_AraC-typ_CS"/>
</dbReference>
<evidence type="ECO:0000313" key="6">
    <source>
        <dbReference type="EMBL" id="MEU1957225.1"/>
    </source>
</evidence>
<dbReference type="InterPro" id="IPR009057">
    <property type="entry name" value="Homeodomain-like_sf"/>
</dbReference>
<proteinExistence type="predicted"/>
<dbReference type="Gene3D" id="1.10.10.60">
    <property type="entry name" value="Homeodomain-like"/>
    <property type="match status" value="1"/>
</dbReference>
<feature type="domain" description="HTH araC/xylS-type" evidence="5">
    <location>
        <begin position="164"/>
        <end position="264"/>
    </location>
</feature>
<dbReference type="PROSITE" id="PS00041">
    <property type="entry name" value="HTH_ARAC_FAMILY_1"/>
    <property type="match status" value="1"/>
</dbReference>
<name>A0ABV2X239_9NOCA</name>
<keyword evidence="2" id="KW-0238">DNA-binding</keyword>
<gene>
    <name evidence="6" type="ORF">ABZ510_35900</name>
</gene>
<dbReference type="PROSITE" id="PS01124">
    <property type="entry name" value="HTH_ARAC_FAMILY_2"/>
    <property type="match status" value="1"/>
</dbReference>
<comment type="caution">
    <text evidence="6">The sequence shown here is derived from an EMBL/GenBank/DDBJ whole genome shotgun (WGS) entry which is preliminary data.</text>
</comment>
<dbReference type="InterPro" id="IPR018060">
    <property type="entry name" value="HTH_AraC"/>
</dbReference>
<dbReference type="InterPro" id="IPR003313">
    <property type="entry name" value="AraC-bd"/>
</dbReference>
<accession>A0ABV2X239</accession>
<dbReference type="SMART" id="SM00342">
    <property type="entry name" value="HTH_ARAC"/>
    <property type="match status" value="1"/>
</dbReference>
<keyword evidence="7" id="KW-1185">Reference proteome</keyword>
<dbReference type="Pfam" id="PF12833">
    <property type="entry name" value="HTH_18"/>
    <property type="match status" value="1"/>
</dbReference>
<evidence type="ECO:0000256" key="1">
    <source>
        <dbReference type="ARBA" id="ARBA00023015"/>
    </source>
</evidence>